<reference evidence="3 4" key="1">
    <citation type="journal article" date="2020" name="Genomics">
        <title>Complete, high-quality genomes from long-read metagenomic sequencing of two wolf lichen thalli reveals enigmatic genome architecture.</title>
        <authorList>
            <person name="McKenzie S.K."/>
            <person name="Walston R.F."/>
            <person name="Allen J.L."/>
        </authorList>
    </citation>
    <scope>NUCLEOTIDE SEQUENCE [LARGE SCALE GENOMIC DNA]</scope>
    <source>
        <strain evidence="3">WasteWater1</strain>
    </source>
</reference>
<gene>
    <name evidence="3" type="ORF">HO133_002877</name>
</gene>
<dbReference type="SMART" id="SM01316">
    <property type="entry name" value="Spo7_2_N"/>
    <property type="match status" value="1"/>
</dbReference>
<sequence length="1101" mass="124526">MTSSQSTEPETPLGNDLEPGSYTALRLRHASAEHVHLTTRRCFIGPIPEGWLKSHRKSWYSRYLLSDYSSRAVTFSAKPGISHQRQITGLDGPSASATFSRSFPQPEDVDEEPEEADNTNPSEDGHQETEHEEGGDGMSRLEAQSTAIETGHGSPEVHSPNEEPHTPVKRRPTFKDRLSPSQSKHKSSTSSFVTAPTRPRRAFKSMMPSLSPLKSPPAASFVTAKENQTPRKTIGEVTNIEINKPTKTFDSAQPQPGSSPETPGSVMFPRSSNGDMVNQATNPNSTDALIPHGPSGTSGGTSPVIGAKDPPQGCGAGREQGQQITAGGMVRFDLADQGERRDNLTTFDSRKFGPQRAWKRLRKDRSHPGEIVKMEKMLVRVDSTMQELPPDYDENDSLKTSARTVEKWREFVVVCRESTTDDAEFSIQLYKTRVIPSKEETHVQKRSTHEIPLARKTTHVNLYSSLDKTVVIWVPWRAGTMMYILRTHSSASAVEWYTFIRRSLGEQRVTSLQVNVPDLSVTLQLDNPFGELETSISAAQANSVDDAAMNRTMEAEKAAASNIIQRSLKMLENNPEWSNVLEAWLGKEKIGLAWKRYDRLEWVHGANEQKMYGTLAMERTHELELRPKDHYLTHIKPKGGEAMDEPAPVEGFLVRLTSQKGNVRRLGKMYFKRLYFATHNQFLCYCRPAKALPPSPPKLSLSRNAKVPSASEIVQNTPLIYAVNPYPNKDGEIEWLHQATTANKTRHDEDAYKEAERNMNTLLQAEGYINLSHVVRVQIAQRGNSVADENVGQGQDVDFHEEVEDTRQDDGKIDQFDDNRTFELVMKNKLVIRLQAYNETTKKEWIHRLRKLVRYWKVRLAADVDLYKTVRAMNLKQLDVDEESEAYIGQFGSKWEVTRSVASPKLFNMCGVSCCRAITMAGILYRKPKRHSTFQRCGVILCHGQVLIFHGTLRERTGKEVRHIQHERQAAVDLKNCYIYSGLVTEGDLLYQNQTFDSNHPGHHALPRVYLEDGWTSTDEDTMTTFVIWQPQSKSLFKANEQQESGKTRQRLRYVSRLGMPGRSIVFKTRSRAERDHWVMSIGMEIDRLQVGEDIRVIDKS</sequence>
<comment type="caution">
    <text evidence="3">The sequence shown here is derived from an EMBL/GenBank/DDBJ whole genome shotgun (WGS) entry which is preliminary data.</text>
</comment>
<dbReference type="InterPro" id="IPR039486">
    <property type="entry name" value="Mug56/Spo71_PH"/>
</dbReference>
<evidence type="ECO:0000259" key="2">
    <source>
        <dbReference type="PROSITE" id="PS50003"/>
    </source>
</evidence>
<dbReference type="InterPro" id="IPR040345">
    <property type="entry name" value="Mug56/Spo71"/>
</dbReference>
<dbReference type="AlphaFoldDB" id="A0A8H6F9S5"/>
<feature type="compositionally biased region" description="Acidic residues" evidence="1">
    <location>
        <begin position="107"/>
        <end position="117"/>
    </location>
</feature>
<dbReference type="Pfam" id="PF15407">
    <property type="entry name" value="Spo7_2_N"/>
    <property type="match status" value="1"/>
</dbReference>
<dbReference type="Proteomes" id="UP000593566">
    <property type="component" value="Unassembled WGS sequence"/>
</dbReference>
<keyword evidence="4" id="KW-1185">Reference proteome</keyword>
<dbReference type="PROSITE" id="PS50003">
    <property type="entry name" value="PH_DOMAIN"/>
    <property type="match status" value="1"/>
</dbReference>
<dbReference type="PANTHER" id="PTHR28076">
    <property type="entry name" value="SPORULATION-SPECIFIC PROTEIN 71"/>
    <property type="match status" value="1"/>
</dbReference>
<dbReference type="Pfam" id="PF23207">
    <property type="entry name" value="PH_SPO71"/>
    <property type="match status" value="1"/>
</dbReference>
<feature type="compositionally biased region" description="Polar residues" evidence="1">
    <location>
        <begin position="270"/>
        <end position="284"/>
    </location>
</feature>
<dbReference type="SMART" id="SM00233">
    <property type="entry name" value="PH"/>
    <property type="match status" value="2"/>
</dbReference>
<feature type="compositionally biased region" description="Low complexity" evidence="1">
    <location>
        <begin position="204"/>
        <end position="220"/>
    </location>
</feature>
<dbReference type="GO" id="GO:0005628">
    <property type="term" value="C:prospore membrane"/>
    <property type="evidence" value="ECO:0007669"/>
    <property type="project" value="TreeGrafter"/>
</dbReference>
<feature type="domain" description="PH" evidence="2">
    <location>
        <begin position="646"/>
        <end position="854"/>
    </location>
</feature>
<name>A0A8H6F9S5_9LECA</name>
<feature type="compositionally biased region" description="Basic and acidic residues" evidence="1">
    <location>
        <begin position="123"/>
        <end position="134"/>
    </location>
</feature>
<protein>
    <recommendedName>
        <fullName evidence="2">PH domain-containing protein</fullName>
    </recommendedName>
</protein>
<organism evidence="3 4">
    <name type="scientific">Letharia lupina</name>
    <dbReference type="NCBI Taxonomy" id="560253"/>
    <lineage>
        <taxon>Eukaryota</taxon>
        <taxon>Fungi</taxon>
        <taxon>Dikarya</taxon>
        <taxon>Ascomycota</taxon>
        <taxon>Pezizomycotina</taxon>
        <taxon>Lecanoromycetes</taxon>
        <taxon>OSLEUM clade</taxon>
        <taxon>Lecanoromycetidae</taxon>
        <taxon>Lecanorales</taxon>
        <taxon>Lecanorineae</taxon>
        <taxon>Parmeliaceae</taxon>
        <taxon>Letharia</taxon>
    </lineage>
</organism>
<dbReference type="GO" id="GO:1902657">
    <property type="term" value="P:protein localization to prospore membrane"/>
    <property type="evidence" value="ECO:0007669"/>
    <property type="project" value="InterPro"/>
</dbReference>
<dbReference type="PANTHER" id="PTHR28076:SF1">
    <property type="entry name" value="PROSPORE MEMBRANE ADAPTER PROTEIN SPO71"/>
    <property type="match status" value="1"/>
</dbReference>
<dbReference type="InterPro" id="IPR057379">
    <property type="entry name" value="PH_SPO71"/>
</dbReference>
<dbReference type="InterPro" id="IPR029217">
    <property type="entry name" value="Spo7_2_N"/>
</dbReference>
<dbReference type="EMBL" id="JACCJB010000016">
    <property type="protein sequence ID" value="KAF6220445.1"/>
    <property type="molecule type" value="Genomic_DNA"/>
</dbReference>
<dbReference type="GeneID" id="59331289"/>
<dbReference type="Pfam" id="PF15404">
    <property type="entry name" value="PH_4"/>
    <property type="match status" value="1"/>
</dbReference>
<accession>A0A8H6F9S5</accession>
<evidence type="ECO:0000313" key="4">
    <source>
        <dbReference type="Proteomes" id="UP000593566"/>
    </source>
</evidence>
<evidence type="ECO:0000256" key="1">
    <source>
        <dbReference type="SAM" id="MobiDB-lite"/>
    </source>
</evidence>
<dbReference type="InterPro" id="IPR001849">
    <property type="entry name" value="PH_domain"/>
</dbReference>
<evidence type="ECO:0000313" key="3">
    <source>
        <dbReference type="EMBL" id="KAF6220445.1"/>
    </source>
</evidence>
<feature type="region of interest" description="Disordered" evidence="1">
    <location>
        <begin position="80"/>
        <end position="284"/>
    </location>
</feature>
<feature type="compositionally biased region" description="Polar residues" evidence="1">
    <location>
        <begin position="245"/>
        <end position="262"/>
    </location>
</feature>
<proteinExistence type="predicted"/>
<dbReference type="RefSeq" id="XP_037149880.1">
    <property type="nucleotide sequence ID" value="XM_037293802.1"/>
</dbReference>
<dbReference type="SUPFAM" id="SSF50729">
    <property type="entry name" value="PH domain-like"/>
    <property type="match status" value="2"/>
</dbReference>